<feature type="active site" evidence="5 6">
    <location>
        <position position="194"/>
    </location>
</feature>
<dbReference type="HAMAP" id="MF_00099">
    <property type="entry name" value="CheB_chemtxs"/>
    <property type="match status" value="1"/>
</dbReference>
<evidence type="ECO:0000259" key="9">
    <source>
        <dbReference type="PROSITE" id="PS50122"/>
    </source>
</evidence>
<keyword evidence="11" id="KW-1185">Reference proteome</keyword>
<comment type="function">
    <text evidence="5">Involved in chemotaxis. Part of a chemotaxis signal transduction system that modulates chemotaxis in response to various stimuli. Catalyzes the demethylation of specific methylglutamate residues introduced into the chemoreceptors (methyl-accepting chemotaxis proteins or MCP) by CheR. Also mediates the irreversible deamidation of specific glutamine residues to glutamic acid.</text>
</comment>
<dbReference type="PANTHER" id="PTHR42872:SF6">
    <property type="entry name" value="PROTEIN-GLUTAMATE METHYLESTERASE_PROTEIN-GLUTAMINE GLUTAMINASE"/>
    <property type="match status" value="1"/>
</dbReference>
<evidence type="ECO:0000256" key="2">
    <source>
        <dbReference type="ARBA" id="ARBA00022500"/>
    </source>
</evidence>
<dbReference type="PROSITE" id="PS50122">
    <property type="entry name" value="CHEB"/>
    <property type="match status" value="1"/>
</dbReference>
<dbReference type="Proteomes" id="UP000035068">
    <property type="component" value="Unassembled WGS sequence"/>
</dbReference>
<dbReference type="CDD" id="cd16432">
    <property type="entry name" value="CheB_Rec"/>
    <property type="match status" value="1"/>
</dbReference>
<name>A0A0C2DWE5_9BACT</name>
<comment type="subcellular location">
    <subcellularLocation>
        <location evidence="5">Cytoplasm</location>
    </subcellularLocation>
</comment>
<dbReference type="PIRSF" id="PIRSF000876">
    <property type="entry name" value="RR_chemtxs_CheB"/>
    <property type="match status" value="1"/>
</dbReference>
<dbReference type="InterPro" id="IPR001789">
    <property type="entry name" value="Sig_transdc_resp-reg_receiver"/>
</dbReference>
<dbReference type="InterPro" id="IPR011006">
    <property type="entry name" value="CheY-like_superfamily"/>
</dbReference>
<keyword evidence="1 5" id="KW-0963">Cytoplasm</keyword>
<evidence type="ECO:0000256" key="4">
    <source>
        <dbReference type="ARBA" id="ARBA00048267"/>
    </source>
</evidence>
<dbReference type="EMBL" id="JWJD01000001">
    <property type="protein sequence ID" value="KIH77769.1"/>
    <property type="molecule type" value="Genomic_DNA"/>
</dbReference>
<dbReference type="EC" id="3.5.1.44" evidence="5"/>
<dbReference type="InterPro" id="IPR008248">
    <property type="entry name" value="CheB-like"/>
</dbReference>
<feature type="active site" evidence="5 6">
    <location>
        <position position="167"/>
    </location>
</feature>
<dbReference type="GO" id="GO:0005737">
    <property type="term" value="C:cytoplasm"/>
    <property type="evidence" value="ECO:0007669"/>
    <property type="project" value="UniProtKB-SubCell"/>
</dbReference>
<evidence type="ECO:0000256" key="6">
    <source>
        <dbReference type="PROSITE-ProRule" id="PRU00050"/>
    </source>
</evidence>
<dbReference type="NCBIfam" id="NF009206">
    <property type="entry name" value="PRK12555.1"/>
    <property type="match status" value="1"/>
</dbReference>
<keyword evidence="3 5" id="KW-0378">Hydrolase</keyword>
<dbReference type="AlphaFoldDB" id="A0A0C2DWE5"/>
<dbReference type="SUPFAM" id="SSF52172">
    <property type="entry name" value="CheY-like"/>
    <property type="match status" value="1"/>
</dbReference>
<evidence type="ECO:0000313" key="10">
    <source>
        <dbReference type="EMBL" id="KIH77769.1"/>
    </source>
</evidence>
<dbReference type="GO" id="GO:0050568">
    <property type="term" value="F:protein-glutamine glutaminase activity"/>
    <property type="evidence" value="ECO:0007669"/>
    <property type="project" value="UniProtKB-UniRule"/>
</dbReference>
<evidence type="ECO:0000256" key="5">
    <source>
        <dbReference type="HAMAP-Rule" id="MF_00099"/>
    </source>
</evidence>
<evidence type="ECO:0000256" key="3">
    <source>
        <dbReference type="ARBA" id="ARBA00022801"/>
    </source>
</evidence>
<dbReference type="Gene3D" id="3.40.50.180">
    <property type="entry name" value="Methylesterase CheB, C-terminal domain"/>
    <property type="match status" value="1"/>
</dbReference>
<accession>A0A0C2DWE5</accession>
<protein>
    <recommendedName>
        <fullName evidence="5">Protein-glutamate methylesterase/protein-glutamine glutaminase</fullName>
        <ecNumber evidence="5">3.1.1.61</ecNumber>
        <ecNumber evidence="5">3.5.1.44</ecNumber>
    </recommendedName>
</protein>
<dbReference type="InterPro" id="IPR035909">
    <property type="entry name" value="CheB_C"/>
</dbReference>
<dbReference type="GO" id="GO:0000156">
    <property type="term" value="F:phosphorelay response regulator activity"/>
    <property type="evidence" value="ECO:0007669"/>
    <property type="project" value="InterPro"/>
</dbReference>
<gene>
    <name evidence="5" type="primary">cheB</name>
    <name evidence="10" type="ORF">GFER_03725</name>
</gene>
<dbReference type="Pfam" id="PF01339">
    <property type="entry name" value="CheB_methylest"/>
    <property type="match status" value="1"/>
</dbReference>
<dbReference type="PANTHER" id="PTHR42872">
    <property type="entry name" value="PROTEIN-GLUTAMATE METHYLESTERASE/PROTEIN-GLUTAMINE GLUTAMINASE"/>
    <property type="match status" value="1"/>
</dbReference>
<dbReference type="RefSeq" id="WP_040096179.1">
    <property type="nucleotide sequence ID" value="NZ_JWJD01000001.1"/>
</dbReference>
<evidence type="ECO:0000256" key="7">
    <source>
        <dbReference type="PROSITE-ProRule" id="PRU00169"/>
    </source>
</evidence>
<dbReference type="GO" id="GO:0006935">
    <property type="term" value="P:chemotaxis"/>
    <property type="evidence" value="ECO:0007669"/>
    <property type="project" value="UniProtKB-UniRule"/>
</dbReference>
<organism evidence="10 11">
    <name type="scientific">Geoalkalibacter ferrihydriticus DSM 17813</name>
    <dbReference type="NCBI Taxonomy" id="1121915"/>
    <lineage>
        <taxon>Bacteria</taxon>
        <taxon>Pseudomonadati</taxon>
        <taxon>Thermodesulfobacteriota</taxon>
        <taxon>Desulfuromonadia</taxon>
        <taxon>Desulfuromonadales</taxon>
        <taxon>Geoalkalibacteraceae</taxon>
        <taxon>Geoalkalibacter</taxon>
    </lineage>
</organism>
<feature type="domain" description="Response regulatory" evidence="8">
    <location>
        <begin position="7"/>
        <end position="125"/>
    </location>
</feature>
<evidence type="ECO:0000256" key="1">
    <source>
        <dbReference type="ARBA" id="ARBA00022490"/>
    </source>
</evidence>
<feature type="domain" description="CheB-type methylesterase" evidence="9">
    <location>
        <begin position="155"/>
        <end position="344"/>
    </location>
</feature>
<keyword evidence="2 5" id="KW-0145">Chemotaxis</keyword>
<dbReference type="SUPFAM" id="SSF52738">
    <property type="entry name" value="Methylesterase CheB, C-terminal domain"/>
    <property type="match status" value="1"/>
</dbReference>
<dbReference type="NCBIfam" id="NF001965">
    <property type="entry name" value="PRK00742.1"/>
    <property type="match status" value="1"/>
</dbReference>
<dbReference type="CDD" id="cd17541">
    <property type="entry name" value="REC_CheB-like"/>
    <property type="match status" value="1"/>
</dbReference>
<sequence>MPKDKINILIADDSLLTRVVLRDILQRDPDIRVVGEARDGREALDAVLRLKPDLVIMDVVMPVMDGIAAVKEIMARRPTPILVLSANVRPGDARGAFNAITLGALDVMEKPRGAVQEVFAPLAQRLIDKVKVLACLPVRLIPASSSSRAPSRAVEAQRRSILAIGASTGGPKAVLSLLRQLPPDTRARMLVVQHIAQGFAEGFAQWLERETPFPVRTAADGDALRPGLVLVAPSDRHMEVRADRIRLTDGLPVNSCRPSVDLLFTSLAHQTPREVAAVLLTGMGRDGAEGLAALRLAGAATLVQDEASCVVFGMPRAAIDLDAAQQVLPLDEIPRMLARILDRTERL</sequence>
<dbReference type="PROSITE" id="PS50110">
    <property type="entry name" value="RESPONSE_REGULATORY"/>
    <property type="match status" value="1"/>
</dbReference>
<reference evidence="10 11" key="1">
    <citation type="submission" date="2014-12" db="EMBL/GenBank/DDBJ databases">
        <title>Genomes of Geoalkalibacter ferrihydriticus and Geoalkalibacter subterraneus, two haloalkaliphilic metal-reducing members of the Geobacteraceae.</title>
        <authorList>
            <person name="Badalamenti J.P."/>
            <person name="Torres C.I."/>
            <person name="Krajmalnik-Brown R."/>
            <person name="Bond D.R."/>
        </authorList>
    </citation>
    <scope>NUCLEOTIDE SEQUENCE [LARGE SCALE GENOMIC DNA]</scope>
    <source>
        <strain evidence="10 11">DSM 17813</strain>
    </source>
</reference>
<dbReference type="Gene3D" id="3.40.50.2300">
    <property type="match status" value="1"/>
</dbReference>
<comment type="catalytic activity">
    <reaction evidence="5">
        <text>L-glutaminyl-[protein] + H2O = L-glutamyl-[protein] + NH4(+)</text>
        <dbReference type="Rhea" id="RHEA:16441"/>
        <dbReference type="Rhea" id="RHEA-COMP:10207"/>
        <dbReference type="Rhea" id="RHEA-COMP:10208"/>
        <dbReference type="ChEBI" id="CHEBI:15377"/>
        <dbReference type="ChEBI" id="CHEBI:28938"/>
        <dbReference type="ChEBI" id="CHEBI:29973"/>
        <dbReference type="ChEBI" id="CHEBI:30011"/>
        <dbReference type="EC" id="3.5.1.44"/>
    </reaction>
</comment>
<comment type="caution">
    <text evidence="10">The sequence shown here is derived from an EMBL/GenBank/DDBJ whole genome shotgun (WGS) entry which is preliminary data.</text>
</comment>
<comment type="similarity">
    <text evidence="5">Belongs to the CheB family.</text>
</comment>
<dbReference type="EC" id="3.1.1.61" evidence="5"/>
<feature type="active site" evidence="5 6">
    <location>
        <position position="286"/>
    </location>
</feature>
<evidence type="ECO:0000313" key="11">
    <source>
        <dbReference type="Proteomes" id="UP000035068"/>
    </source>
</evidence>
<dbReference type="Pfam" id="PF00072">
    <property type="entry name" value="Response_reg"/>
    <property type="match status" value="1"/>
</dbReference>
<comment type="PTM">
    <text evidence="5">Phosphorylated by CheA. Phosphorylation of the N-terminal regulatory domain activates the methylesterase activity.</text>
</comment>
<dbReference type="InterPro" id="IPR000673">
    <property type="entry name" value="Sig_transdc_resp-reg_Me-estase"/>
</dbReference>
<comment type="catalytic activity">
    <reaction evidence="4 5">
        <text>[protein]-L-glutamate 5-O-methyl ester + H2O = L-glutamyl-[protein] + methanol + H(+)</text>
        <dbReference type="Rhea" id="RHEA:23236"/>
        <dbReference type="Rhea" id="RHEA-COMP:10208"/>
        <dbReference type="Rhea" id="RHEA-COMP:10311"/>
        <dbReference type="ChEBI" id="CHEBI:15377"/>
        <dbReference type="ChEBI" id="CHEBI:15378"/>
        <dbReference type="ChEBI" id="CHEBI:17790"/>
        <dbReference type="ChEBI" id="CHEBI:29973"/>
        <dbReference type="ChEBI" id="CHEBI:82795"/>
        <dbReference type="EC" id="3.1.1.61"/>
    </reaction>
</comment>
<feature type="modified residue" description="4-aspartylphosphate" evidence="5 7">
    <location>
        <position position="58"/>
    </location>
</feature>
<keyword evidence="5 7" id="KW-0597">Phosphoprotein</keyword>
<proteinExistence type="inferred from homology"/>
<evidence type="ECO:0000259" key="8">
    <source>
        <dbReference type="PROSITE" id="PS50110"/>
    </source>
</evidence>
<comment type="domain">
    <text evidence="5">Contains a C-terminal catalytic domain, and an N-terminal region which modulates catalytic activity.</text>
</comment>
<dbReference type="GO" id="GO:0008984">
    <property type="term" value="F:protein-glutamate methylesterase activity"/>
    <property type="evidence" value="ECO:0007669"/>
    <property type="project" value="UniProtKB-UniRule"/>
</dbReference>
<dbReference type="SMART" id="SM00448">
    <property type="entry name" value="REC"/>
    <property type="match status" value="1"/>
</dbReference>